<dbReference type="EMBL" id="SWFT01000026">
    <property type="protein sequence ID" value="KAA8907262.1"/>
    <property type="molecule type" value="Genomic_DNA"/>
</dbReference>
<evidence type="ECO:0000256" key="3">
    <source>
        <dbReference type="ARBA" id="ARBA00023274"/>
    </source>
</evidence>
<gene>
    <name evidence="6" type="ORF">DIURU_000582</name>
</gene>
<dbReference type="GO" id="GO:0006412">
    <property type="term" value="P:translation"/>
    <property type="evidence" value="ECO:0007669"/>
    <property type="project" value="InterPro"/>
</dbReference>
<dbReference type="PANTHER" id="PTHR10871:SF1">
    <property type="entry name" value="SMALL RIBOSOMAL SUBUNIT PROTEIN US13M"/>
    <property type="match status" value="1"/>
</dbReference>
<evidence type="ECO:0000256" key="2">
    <source>
        <dbReference type="ARBA" id="ARBA00022980"/>
    </source>
</evidence>
<proteinExistence type="inferred from homology"/>
<dbReference type="RefSeq" id="XP_034014571.1">
    <property type="nucleotide sequence ID" value="XM_034158844.1"/>
</dbReference>
<dbReference type="Gene3D" id="4.10.910.10">
    <property type="entry name" value="30s ribosomal protein s13, domain 2"/>
    <property type="match status" value="1"/>
</dbReference>
<dbReference type="Pfam" id="PF00416">
    <property type="entry name" value="Ribosomal_S13"/>
    <property type="match status" value="1"/>
</dbReference>
<evidence type="ECO:0000256" key="1">
    <source>
        <dbReference type="ARBA" id="ARBA00008080"/>
    </source>
</evidence>
<keyword evidence="7" id="KW-1185">Reference proteome</keyword>
<evidence type="ECO:0000313" key="6">
    <source>
        <dbReference type="EMBL" id="KAA8907262.1"/>
    </source>
</evidence>
<dbReference type="Proteomes" id="UP000449547">
    <property type="component" value="Unassembled WGS sequence"/>
</dbReference>
<dbReference type="PROSITE" id="PS50159">
    <property type="entry name" value="RIBOSOMAL_S13_2"/>
    <property type="match status" value="1"/>
</dbReference>
<comment type="caution">
    <text evidence="6">The sequence shown here is derived from an EMBL/GenBank/DDBJ whole genome shotgun (WGS) entry which is preliminary data.</text>
</comment>
<dbReference type="InterPro" id="IPR001892">
    <property type="entry name" value="Ribosomal_uS13"/>
</dbReference>
<dbReference type="PIRSF" id="PIRSF002134">
    <property type="entry name" value="Ribosomal_S13"/>
    <property type="match status" value="1"/>
</dbReference>
<dbReference type="GO" id="GO:0005739">
    <property type="term" value="C:mitochondrion"/>
    <property type="evidence" value="ECO:0007669"/>
    <property type="project" value="TreeGrafter"/>
</dbReference>
<dbReference type="OrthoDB" id="525520at2759"/>
<dbReference type="AlphaFoldDB" id="A0A642V277"/>
<dbReference type="GO" id="GO:0015935">
    <property type="term" value="C:small ribosomal subunit"/>
    <property type="evidence" value="ECO:0007669"/>
    <property type="project" value="TreeGrafter"/>
</dbReference>
<dbReference type="Gene3D" id="1.10.8.50">
    <property type="match status" value="1"/>
</dbReference>
<evidence type="ECO:0000256" key="5">
    <source>
        <dbReference type="RuleBase" id="RU003830"/>
    </source>
</evidence>
<keyword evidence="3 5" id="KW-0687">Ribonucleoprotein</keyword>
<dbReference type="PANTHER" id="PTHR10871">
    <property type="entry name" value="30S RIBOSOMAL PROTEIN S13/40S RIBOSOMAL PROTEIN S18"/>
    <property type="match status" value="1"/>
</dbReference>
<reference evidence="6 7" key="1">
    <citation type="submission" date="2019-07" db="EMBL/GenBank/DDBJ databases">
        <title>Genome assembly of two rare yeast pathogens: Diutina rugosa and Trichomonascus ciferrii.</title>
        <authorList>
            <person name="Mixao V."/>
            <person name="Saus E."/>
            <person name="Hansen A."/>
            <person name="Lass-Flor C."/>
            <person name="Gabaldon T."/>
        </authorList>
    </citation>
    <scope>NUCLEOTIDE SEQUENCE [LARGE SCALE GENOMIC DNA]</scope>
    <source>
        <strain evidence="6 7">CBS 613</strain>
    </source>
</reference>
<dbReference type="SUPFAM" id="SSF46946">
    <property type="entry name" value="S13-like H2TH domain"/>
    <property type="match status" value="1"/>
</dbReference>
<keyword evidence="2 5" id="KW-0689">Ribosomal protein</keyword>
<dbReference type="GO" id="GO:0003735">
    <property type="term" value="F:structural constituent of ribosome"/>
    <property type="evidence" value="ECO:0007669"/>
    <property type="project" value="InterPro"/>
</dbReference>
<dbReference type="InterPro" id="IPR027437">
    <property type="entry name" value="Rbsml_uS13_C"/>
</dbReference>
<dbReference type="OMA" id="IYPNCRM"/>
<dbReference type="FunFam" id="1.10.8.50:FF:000001">
    <property type="entry name" value="30S ribosomal protein S13"/>
    <property type="match status" value="1"/>
</dbReference>
<organism evidence="6 7">
    <name type="scientific">Diutina rugosa</name>
    <name type="common">Yeast</name>
    <name type="synonym">Candida rugosa</name>
    <dbReference type="NCBI Taxonomy" id="5481"/>
    <lineage>
        <taxon>Eukaryota</taxon>
        <taxon>Fungi</taxon>
        <taxon>Dikarya</taxon>
        <taxon>Ascomycota</taxon>
        <taxon>Saccharomycotina</taxon>
        <taxon>Pichiomycetes</taxon>
        <taxon>Debaryomycetaceae</taxon>
        <taxon>Diutina</taxon>
    </lineage>
</organism>
<sequence>MAVHIFGHNIRHNTKVWLGLKNAIFGIGEKTARQICARVSIYPQMRMKDLTEPQIMELNKEISGLTVDGALKAQINENIKFKKDIGSYVGQRHVRGLPVRGQKTRNNAKTAGKLNKLERYRV</sequence>
<comment type="similarity">
    <text evidence="1 5">Belongs to the universal ribosomal protein uS13 family.</text>
</comment>
<name>A0A642V277_DIURU</name>
<evidence type="ECO:0000313" key="7">
    <source>
        <dbReference type="Proteomes" id="UP000449547"/>
    </source>
</evidence>
<dbReference type="InterPro" id="IPR010979">
    <property type="entry name" value="Ribosomal_uS13-like_H2TH"/>
</dbReference>
<dbReference type="GeneID" id="54779235"/>
<dbReference type="HAMAP" id="MF_01315">
    <property type="entry name" value="Ribosomal_uS13"/>
    <property type="match status" value="1"/>
</dbReference>
<dbReference type="GO" id="GO:0003723">
    <property type="term" value="F:RNA binding"/>
    <property type="evidence" value="ECO:0007669"/>
    <property type="project" value="InterPro"/>
</dbReference>
<evidence type="ECO:0000256" key="4">
    <source>
        <dbReference type="ARBA" id="ARBA00040757"/>
    </source>
</evidence>
<protein>
    <recommendedName>
        <fullName evidence="4">Small ribosomal subunit protein uS13m</fullName>
    </recommendedName>
</protein>
<dbReference type="VEuPathDB" id="FungiDB:DIURU_000582"/>
<accession>A0A642V277</accession>